<dbReference type="PANTHER" id="PTHR10465:SF0">
    <property type="entry name" value="SARCALUMENIN"/>
    <property type="match status" value="1"/>
</dbReference>
<evidence type="ECO:0000256" key="5">
    <source>
        <dbReference type="ARBA" id="ARBA00023136"/>
    </source>
</evidence>
<dbReference type="InterPro" id="IPR045063">
    <property type="entry name" value="Dynamin_N"/>
</dbReference>
<keyword evidence="5" id="KW-0472">Membrane</keyword>
<dbReference type="InterPro" id="IPR027094">
    <property type="entry name" value="Mitofusin_fam"/>
</dbReference>
<reference evidence="8 9" key="1">
    <citation type="submission" date="2016-10" db="EMBL/GenBank/DDBJ databases">
        <title>Comparative genomics of Bacillus thuringiensis reveals a path to pathogens against multiple invertebrate hosts.</title>
        <authorList>
            <person name="Zheng J."/>
            <person name="Gao Q."/>
            <person name="Liu H."/>
            <person name="Peng D."/>
            <person name="Ruan L."/>
            <person name="Sun M."/>
        </authorList>
    </citation>
    <scope>NUCLEOTIDE SEQUENCE [LARGE SCALE GENOMIC DNA]</scope>
    <source>
        <strain evidence="8">CTC</strain>
    </source>
</reference>
<dbReference type="EMBL" id="NFEL01000053">
    <property type="protein sequence ID" value="OUA03831.1"/>
    <property type="molecule type" value="Genomic_DNA"/>
</dbReference>
<evidence type="ECO:0000259" key="7">
    <source>
        <dbReference type="Pfam" id="PF00350"/>
    </source>
</evidence>
<dbReference type="Pfam" id="PF00350">
    <property type="entry name" value="Dynamin_N"/>
    <property type="match status" value="1"/>
</dbReference>
<dbReference type="SUPFAM" id="SSF52540">
    <property type="entry name" value="P-loop containing nucleoside triphosphate hydrolases"/>
    <property type="match status" value="1"/>
</dbReference>
<accession>A0A243GB82</accession>
<dbReference type="RefSeq" id="WP_060629745.1">
    <property type="nucleotide sequence ID" value="NZ_NFEL01000053.1"/>
</dbReference>
<feature type="coiled-coil region" evidence="6">
    <location>
        <begin position="313"/>
        <end position="358"/>
    </location>
</feature>
<dbReference type="Proteomes" id="UP000195030">
    <property type="component" value="Unassembled WGS sequence"/>
</dbReference>
<organism evidence="8 9">
    <name type="scientific">Bacillus thuringiensis subsp. finitimus</name>
    <dbReference type="NCBI Taxonomy" id="29337"/>
    <lineage>
        <taxon>Bacteria</taxon>
        <taxon>Bacillati</taxon>
        <taxon>Bacillota</taxon>
        <taxon>Bacilli</taxon>
        <taxon>Bacillales</taxon>
        <taxon>Bacillaceae</taxon>
        <taxon>Bacillus</taxon>
        <taxon>Bacillus cereus group</taxon>
    </lineage>
</organism>
<evidence type="ECO:0000256" key="1">
    <source>
        <dbReference type="ARBA" id="ARBA00004370"/>
    </source>
</evidence>
<comment type="subcellular location">
    <subcellularLocation>
        <location evidence="1">Membrane</location>
    </subcellularLocation>
</comment>
<dbReference type="AlphaFoldDB" id="A0A243GB82"/>
<dbReference type="Gene3D" id="3.40.50.300">
    <property type="entry name" value="P-loop containing nucleotide triphosphate hydrolases"/>
    <property type="match status" value="1"/>
</dbReference>
<sequence>MGLWDDDEDDFEEYIEVENPYLAKPEKGLELIASLLEVNKGAMHHMRKMKKIDTLIDKRLLQSISQVNLNNELQLYQQLVQLSDKLLEHNKMKLLEKKMVIGIGGKFSAGKSKFINSLLQSDFLPEDQSPTTSIATYLVQGEKETVNAYTKYDRKVPITMEAANALTHAFYDKYNLGFSQFINNLVMTIPSFKYKHIALLDTPGYSKSDSNIQQNVSDEHKAYTQLRSVDRLIWLVDIENGIIQQDDIEFIESLNVAKPVLIVFNKADKKNRENIEMVIEQSKEFLRTTNIPVFGVAAYSALEKQEYCGATYLAQFMDEIEHMKQENDSVLDQIEKVIQALKNDLKKKQQTLVNERNKINEVIFNAIDILEIKTLTELYAKILGDIKECHYATKSLDKTYKTIRDSLQQI</sequence>
<evidence type="ECO:0000313" key="9">
    <source>
        <dbReference type="Proteomes" id="UP000195030"/>
    </source>
</evidence>
<proteinExistence type="predicted"/>
<comment type="caution">
    <text evidence="8">The sequence shown here is derived from an EMBL/GenBank/DDBJ whole genome shotgun (WGS) entry which is preliminary data.</text>
</comment>
<evidence type="ECO:0000256" key="2">
    <source>
        <dbReference type="ARBA" id="ARBA00022741"/>
    </source>
</evidence>
<dbReference type="InterPro" id="IPR027417">
    <property type="entry name" value="P-loop_NTPase"/>
</dbReference>
<dbReference type="GO" id="GO:0003924">
    <property type="term" value="F:GTPase activity"/>
    <property type="evidence" value="ECO:0007669"/>
    <property type="project" value="InterPro"/>
</dbReference>
<evidence type="ECO:0000256" key="4">
    <source>
        <dbReference type="ARBA" id="ARBA00023134"/>
    </source>
</evidence>
<keyword evidence="3" id="KW-0378">Hydrolase</keyword>
<keyword evidence="4" id="KW-0342">GTP-binding</keyword>
<dbReference type="GO" id="GO:0016020">
    <property type="term" value="C:membrane"/>
    <property type="evidence" value="ECO:0007669"/>
    <property type="project" value="UniProtKB-SubCell"/>
</dbReference>
<evidence type="ECO:0000256" key="3">
    <source>
        <dbReference type="ARBA" id="ARBA00022801"/>
    </source>
</evidence>
<dbReference type="PANTHER" id="PTHR10465">
    <property type="entry name" value="TRANSMEMBRANE GTPASE FZO1"/>
    <property type="match status" value="1"/>
</dbReference>
<dbReference type="GO" id="GO:0005525">
    <property type="term" value="F:GTP binding"/>
    <property type="evidence" value="ECO:0007669"/>
    <property type="project" value="UniProtKB-KW"/>
</dbReference>
<keyword evidence="2" id="KW-0547">Nucleotide-binding</keyword>
<keyword evidence="6" id="KW-0175">Coiled coil</keyword>
<feature type="domain" description="Dynamin N-terminal" evidence="7">
    <location>
        <begin position="102"/>
        <end position="262"/>
    </location>
</feature>
<protein>
    <recommendedName>
        <fullName evidence="7">Dynamin N-terminal domain-containing protein</fullName>
    </recommendedName>
</protein>
<name>A0A243GB82_BACTF</name>
<evidence type="ECO:0000256" key="6">
    <source>
        <dbReference type="SAM" id="Coils"/>
    </source>
</evidence>
<evidence type="ECO:0000313" key="8">
    <source>
        <dbReference type="EMBL" id="OUA03831.1"/>
    </source>
</evidence>
<gene>
    <name evidence="8" type="ORF">BK772_28475</name>
</gene>